<dbReference type="SUPFAM" id="SSF49265">
    <property type="entry name" value="Fibronectin type III"/>
    <property type="match status" value="1"/>
</dbReference>
<reference evidence="1 2" key="1">
    <citation type="journal article" date="2019" name="Mol. Ecol. Resour.">
        <title>Improving Illumina assemblies with Hi-C and long reads: an example with the North African dromedary.</title>
        <authorList>
            <person name="Elbers J.P."/>
            <person name="Rogers M.F."/>
            <person name="Perelman P.L."/>
            <person name="Proskuryakova A.A."/>
            <person name="Serdyukova N.A."/>
            <person name="Johnson W.E."/>
            <person name="Horin P."/>
            <person name="Corander J."/>
            <person name="Murphy D."/>
            <person name="Burger P.A."/>
        </authorList>
    </citation>
    <scope>NUCLEOTIDE SEQUENCE [LARGE SCALE GENOMIC DNA]</scope>
    <source>
        <strain evidence="1">Drom800</strain>
        <tissue evidence="1">Blood</tissue>
    </source>
</reference>
<accession>A0A5N4D9B8</accession>
<protein>
    <submittedName>
        <fullName evidence="1">Collagen alpha-1 chain</fullName>
    </submittedName>
</protein>
<proteinExistence type="predicted"/>
<dbReference type="AlphaFoldDB" id="A0A5N4D9B8"/>
<name>A0A5N4D9B8_CAMDR</name>
<dbReference type="InterPro" id="IPR036116">
    <property type="entry name" value="FN3_sf"/>
</dbReference>
<evidence type="ECO:0000313" key="2">
    <source>
        <dbReference type="Proteomes" id="UP000299084"/>
    </source>
</evidence>
<keyword evidence="2" id="KW-1185">Reference proteome</keyword>
<dbReference type="GO" id="GO:0005581">
    <property type="term" value="C:collagen trimer"/>
    <property type="evidence" value="ECO:0007669"/>
    <property type="project" value="UniProtKB-KW"/>
</dbReference>
<feature type="non-terminal residue" evidence="1">
    <location>
        <position position="126"/>
    </location>
</feature>
<dbReference type="EMBL" id="JWIN03000014">
    <property type="protein sequence ID" value="KAB1267718.1"/>
    <property type="molecule type" value="Genomic_DNA"/>
</dbReference>
<sequence>MGASGDWGWGIESFQGLFKELGHVPIPGNTNYAILRNLQPDAPYTITVVPDYPEGNGGCTADTGRIWKCKKYVLVFLSSVVRGLARNVQVYSLTTNSLDIRWTPPRASAATSRLCAPLAGTGALEP</sequence>
<organism evidence="1 2">
    <name type="scientific">Camelus dromedarius</name>
    <name type="common">Dromedary</name>
    <name type="synonym">Arabian camel</name>
    <dbReference type="NCBI Taxonomy" id="9838"/>
    <lineage>
        <taxon>Eukaryota</taxon>
        <taxon>Metazoa</taxon>
        <taxon>Chordata</taxon>
        <taxon>Craniata</taxon>
        <taxon>Vertebrata</taxon>
        <taxon>Euteleostomi</taxon>
        <taxon>Mammalia</taxon>
        <taxon>Eutheria</taxon>
        <taxon>Laurasiatheria</taxon>
        <taxon>Artiodactyla</taxon>
        <taxon>Tylopoda</taxon>
        <taxon>Camelidae</taxon>
        <taxon>Camelus</taxon>
    </lineage>
</organism>
<evidence type="ECO:0000313" key="1">
    <source>
        <dbReference type="EMBL" id="KAB1267718.1"/>
    </source>
</evidence>
<keyword evidence="1" id="KW-0176">Collagen</keyword>
<dbReference type="Proteomes" id="UP000299084">
    <property type="component" value="Unassembled WGS sequence"/>
</dbReference>
<comment type="caution">
    <text evidence="1">The sequence shown here is derived from an EMBL/GenBank/DDBJ whole genome shotgun (WGS) entry which is preliminary data.</text>
</comment>
<gene>
    <name evidence="1" type="ORF">Cadr_000012758</name>
</gene>